<dbReference type="InterPro" id="IPR036661">
    <property type="entry name" value="Luciferase-like_sf"/>
</dbReference>
<accession>A0A917CVF7</accession>
<protein>
    <submittedName>
        <fullName evidence="2">LLM class F420-dependent oxidoreductase</fullName>
    </submittedName>
</protein>
<sequence>MRDFRFGVNLLGVEGDFRDQVRAVEASGADVLLVPDHLGLIAPFPALVAAGQVAQRIQLGTFVLNAGFYSPALLERDAGTTNRLTGGRLELGLGAGYVADEFEAAGIAFPSAGKRVAHLTDVVQHVKTNAPDLPIMVAGVGNKVLTLAAQHADIVAFSNIPNIDTLAERVEFVKEAAGERIDDLELNLIIFELAIDREPNLSTLRQMQPDATDEQLMESMNMISGPLDDVVATLTMLRERFGVTYFTVIEPDETALADLARLITALRSESTS</sequence>
<dbReference type="PANTHER" id="PTHR43244:SF2">
    <property type="entry name" value="CONSERVED HYPOTHETICAL ALANINE AND PROLINE-RICH PROTEIN"/>
    <property type="match status" value="1"/>
</dbReference>
<dbReference type="AlphaFoldDB" id="A0A917CVF7"/>
<feature type="domain" description="Luciferase-like" evidence="1">
    <location>
        <begin position="16"/>
        <end position="184"/>
    </location>
</feature>
<dbReference type="SUPFAM" id="SSF51679">
    <property type="entry name" value="Bacterial luciferase-like"/>
    <property type="match status" value="1"/>
</dbReference>
<dbReference type="Pfam" id="PF00296">
    <property type="entry name" value="Bac_luciferase"/>
    <property type="match status" value="1"/>
</dbReference>
<evidence type="ECO:0000259" key="1">
    <source>
        <dbReference type="Pfam" id="PF00296"/>
    </source>
</evidence>
<evidence type="ECO:0000313" key="3">
    <source>
        <dbReference type="Proteomes" id="UP000654257"/>
    </source>
</evidence>
<organism evidence="2 3">
    <name type="scientific">Rhodococcoides trifolii</name>
    <dbReference type="NCBI Taxonomy" id="908250"/>
    <lineage>
        <taxon>Bacteria</taxon>
        <taxon>Bacillati</taxon>
        <taxon>Actinomycetota</taxon>
        <taxon>Actinomycetes</taxon>
        <taxon>Mycobacteriales</taxon>
        <taxon>Nocardiaceae</taxon>
        <taxon>Rhodococcoides</taxon>
    </lineage>
</organism>
<dbReference type="EMBL" id="BMCU01000001">
    <property type="protein sequence ID" value="GGF99599.1"/>
    <property type="molecule type" value="Genomic_DNA"/>
</dbReference>
<dbReference type="Proteomes" id="UP000654257">
    <property type="component" value="Unassembled WGS sequence"/>
</dbReference>
<dbReference type="Gene3D" id="3.20.20.30">
    <property type="entry name" value="Luciferase-like domain"/>
    <property type="match status" value="1"/>
</dbReference>
<comment type="caution">
    <text evidence="2">The sequence shown here is derived from an EMBL/GenBank/DDBJ whole genome shotgun (WGS) entry which is preliminary data.</text>
</comment>
<name>A0A917CVF7_9NOCA</name>
<evidence type="ECO:0000313" key="2">
    <source>
        <dbReference type="EMBL" id="GGF99599.1"/>
    </source>
</evidence>
<dbReference type="NCBIfam" id="TIGR03621">
    <property type="entry name" value="F420_MSMEG_2516"/>
    <property type="match status" value="1"/>
</dbReference>
<gene>
    <name evidence="2" type="ORF">GCM10007304_11850</name>
</gene>
<dbReference type="PANTHER" id="PTHR43244">
    <property type="match status" value="1"/>
</dbReference>
<dbReference type="InterPro" id="IPR019923">
    <property type="entry name" value="Lucif-like_OxRdtase_MSMEG_2516"/>
</dbReference>
<dbReference type="InterPro" id="IPR011251">
    <property type="entry name" value="Luciferase-like_dom"/>
</dbReference>
<reference evidence="2" key="1">
    <citation type="journal article" date="2014" name="Int. J. Syst. Evol. Microbiol.">
        <title>Complete genome sequence of Corynebacterium casei LMG S-19264T (=DSM 44701T), isolated from a smear-ripened cheese.</title>
        <authorList>
            <consortium name="US DOE Joint Genome Institute (JGI-PGF)"/>
            <person name="Walter F."/>
            <person name="Albersmeier A."/>
            <person name="Kalinowski J."/>
            <person name="Ruckert C."/>
        </authorList>
    </citation>
    <scope>NUCLEOTIDE SEQUENCE</scope>
    <source>
        <strain evidence="2">CCM 7905</strain>
    </source>
</reference>
<keyword evidence="3" id="KW-1185">Reference proteome</keyword>
<dbReference type="GO" id="GO:0016705">
    <property type="term" value="F:oxidoreductase activity, acting on paired donors, with incorporation or reduction of molecular oxygen"/>
    <property type="evidence" value="ECO:0007669"/>
    <property type="project" value="InterPro"/>
</dbReference>
<dbReference type="RefSeq" id="WP_188543710.1">
    <property type="nucleotide sequence ID" value="NZ_BMCU01000001.1"/>
</dbReference>
<reference evidence="2" key="2">
    <citation type="submission" date="2020-09" db="EMBL/GenBank/DDBJ databases">
        <authorList>
            <person name="Sun Q."/>
            <person name="Sedlacek I."/>
        </authorList>
    </citation>
    <scope>NUCLEOTIDE SEQUENCE</scope>
    <source>
        <strain evidence="2">CCM 7905</strain>
    </source>
</reference>
<dbReference type="InterPro" id="IPR050564">
    <property type="entry name" value="F420-G6PD/mer"/>
</dbReference>
<proteinExistence type="predicted"/>